<proteinExistence type="predicted"/>
<dbReference type="RefSeq" id="WP_132113573.1">
    <property type="nucleotide sequence ID" value="NZ_SLWS01000002.1"/>
</dbReference>
<dbReference type="Pfam" id="PF19921">
    <property type="entry name" value="bpX5"/>
    <property type="match status" value="1"/>
</dbReference>
<dbReference type="AlphaFoldDB" id="A0A4R2JXJ8"/>
<gene>
    <name evidence="2" type="ORF">EV192_102213</name>
</gene>
<dbReference type="InterPro" id="IPR045548">
    <property type="entry name" value="bpX5"/>
</dbReference>
<comment type="caution">
    <text evidence="2">The sequence shown here is derived from an EMBL/GenBank/DDBJ whole genome shotgun (WGS) entry which is preliminary data.</text>
</comment>
<feature type="domain" description="MoxR-vWA-beta-propeller ternary system" evidence="1">
    <location>
        <begin position="3"/>
        <end position="89"/>
    </location>
</feature>
<evidence type="ECO:0000259" key="1">
    <source>
        <dbReference type="Pfam" id="PF19921"/>
    </source>
</evidence>
<dbReference type="EMBL" id="SLWS01000002">
    <property type="protein sequence ID" value="TCO62076.1"/>
    <property type="molecule type" value="Genomic_DNA"/>
</dbReference>
<evidence type="ECO:0000313" key="2">
    <source>
        <dbReference type="EMBL" id="TCO62076.1"/>
    </source>
</evidence>
<organism evidence="2 3">
    <name type="scientific">Actinocrispum wychmicini</name>
    <dbReference type="NCBI Taxonomy" id="1213861"/>
    <lineage>
        <taxon>Bacteria</taxon>
        <taxon>Bacillati</taxon>
        <taxon>Actinomycetota</taxon>
        <taxon>Actinomycetes</taxon>
        <taxon>Pseudonocardiales</taxon>
        <taxon>Pseudonocardiaceae</taxon>
        <taxon>Actinocrispum</taxon>
    </lineage>
</organism>
<protein>
    <recommendedName>
        <fullName evidence="1">MoxR-vWA-beta-propeller ternary system domain-containing protein</fullName>
    </recommendedName>
</protein>
<evidence type="ECO:0000313" key="3">
    <source>
        <dbReference type="Proteomes" id="UP000295680"/>
    </source>
</evidence>
<sequence length="111" mass="11786">MNITWTRREPPLRPVAVAGTDSLYDAARKRLADGVAIRAAVGDGWTLILGDDLPWADGAVYLGWEDGLLVPTLLRPSVPSSFLKAALPDALAVLPGRVLTGAMPVRQAELA</sequence>
<dbReference type="Proteomes" id="UP000295680">
    <property type="component" value="Unassembled WGS sequence"/>
</dbReference>
<reference evidence="2 3" key="1">
    <citation type="submission" date="2019-03" db="EMBL/GenBank/DDBJ databases">
        <title>Genomic Encyclopedia of Type Strains, Phase IV (KMG-IV): sequencing the most valuable type-strain genomes for metagenomic binning, comparative biology and taxonomic classification.</title>
        <authorList>
            <person name="Goeker M."/>
        </authorList>
    </citation>
    <scope>NUCLEOTIDE SEQUENCE [LARGE SCALE GENOMIC DNA]</scope>
    <source>
        <strain evidence="2 3">DSM 45934</strain>
    </source>
</reference>
<dbReference type="OrthoDB" id="3691052at2"/>
<name>A0A4R2JXJ8_9PSEU</name>
<accession>A0A4R2JXJ8</accession>
<keyword evidence="3" id="KW-1185">Reference proteome</keyword>